<keyword evidence="1" id="KW-1133">Transmembrane helix</keyword>
<keyword evidence="1" id="KW-0472">Membrane</keyword>
<dbReference type="InterPro" id="IPR045046">
    <property type="entry name" value="Vps9-like"/>
</dbReference>
<dbReference type="GO" id="GO:0016192">
    <property type="term" value="P:vesicle-mediated transport"/>
    <property type="evidence" value="ECO:0007669"/>
    <property type="project" value="InterPro"/>
</dbReference>
<dbReference type="Gene3D" id="1.20.1050.80">
    <property type="entry name" value="VPS9 domain"/>
    <property type="match status" value="1"/>
</dbReference>
<dbReference type="SUPFAM" id="SSF109993">
    <property type="entry name" value="VPS9 domain"/>
    <property type="match status" value="1"/>
</dbReference>
<feature type="non-terminal residue" evidence="3">
    <location>
        <position position="1"/>
    </location>
</feature>
<dbReference type="GO" id="GO:0030139">
    <property type="term" value="C:endocytic vesicle"/>
    <property type="evidence" value="ECO:0007669"/>
    <property type="project" value="TreeGrafter"/>
</dbReference>
<dbReference type="EMBL" id="CAAE01013593">
    <property type="protein sequence ID" value="CAF94946.1"/>
    <property type="molecule type" value="Genomic_DNA"/>
</dbReference>
<dbReference type="Pfam" id="PF18151">
    <property type="entry name" value="DUF5601"/>
    <property type="match status" value="1"/>
</dbReference>
<dbReference type="GO" id="GO:0005085">
    <property type="term" value="F:guanyl-nucleotide exchange factor activity"/>
    <property type="evidence" value="ECO:0007669"/>
    <property type="project" value="InterPro"/>
</dbReference>
<dbReference type="AlphaFoldDB" id="Q4SWN6"/>
<organism evidence="3">
    <name type="scientific">Tetraodon nigroviridis</name>
    <name type="common">Spotted green pufferfish</name>
    <name type="synonym">Chelonodon nigroviridis</name>
    <dbReference type="NCBI Taxonomy" id="99883"/>
    <lineage>
        <taxon>Eukaryota</taxon>
        <taxon>Metazoa</taxon>
        <taxon>Chordata</taxon>
        <taxon>Craniata</taxon>
        <taxon>Vertebrata</taxon>
        <taxon>Euteleostomi</taxon>
        <taxon>Actinopterygii</taxon>
        <taxon>Neopterygii</taxon>
        <taxon>Teleostei</taxon>
        <taxon>Neoteleostei</taxon>
        <taxon>Acanthomorphata</taxon>
        <taxon>Eupercaria</taxon>
        <taxon>Tetraodontiformes</taxon>
        <taxon>Tetradontoidea</taxon>
        <taxon>Tetraodontidae</taxon>
        <taxon>Tetraodon</taxon>
    </lineage>
</organism>
<proteinExistence type="predicted"/>
<feature type="transmembrane region" description="Helical" evidence="1">
    <location>
        <begin position="135"/>
        <end position="154"/>
    </location>
</feature>
<dbReference type="InterPro" id="IPR003123">
    <property type="entry name" value="VPS9"/>
</dbReference>
<dbReference type="InterPro" id="IPR041545">
    <property type="entry name" value="DUF5601"/>
</dbReference>
<reference evidence="3" key="2">
    <citation type="submission" date="2004-02" db="EMBL/GenBank/DDBJ databases">
        <authorList>
            <consortium name="Genoscope"/>
            <consortium name="Whitehead Institute Centre for Genome Research"/>
        </authorList>
    </citation>
    <scope>NUCLEOTIDE SEQUENCE</scope>
</reference>
<dbReference type="Gene3D" id="1.10.246.120">
    <property type="match status" value="1"/>
</dbReference>
<feature type="non-terminal residue" evidence="3">
    <location>
        <position position="333"/>
    </location>
</feature>
<dbReference type="KEGG" id="tng:GSTEN00011397G001"/>
<dbReference type="PANTHER" id="PTHR23101:SF103">
    <property type="entry name" value="RAB5 GDP_GTP EXCHANGE FACTOR"/>
    <property type="match status" value="1"/>
</dbReference>
<gene>
    <name evidence="3" type="ORF">GSTENG00011397001</name>
</gene>
<dbReference type="SMART" id="SM00167">
    <property type="entry name" value="VPS9"/>
    <property type="match status" value="1"/>
</dbReference>
<sequence>QDLPVQKQSDLVQDFYQSFAEYFSSFPETQVTQIMEHLEKLMMTRLHKWVFCHDSCDDEQKDLALQRRIRSLNWVTPEMLSVPFPDKKSAAASDPFLPAITGEFQSGRTFYQHHPEQFSTISFIFCFHETIGLEMYVLLSVILLFDLSFCYFFFPPAIIEMDAKRAPQDKLACVSKCSQHIFEALSTSSSEPANADDFLSGLIYVVLKANPPRLHSNMQYAIRFGLPHSLMAGESGYYFTNLSCAVAFIEKLDGPALNLSPEEFDGYMQRRYTPGVGSRRQQVANDTHQLLEELKGRQEKLHQGVDALNLELLQWVETVDSQFDEATQQFALV</sequence>
<protein>
    <submittedName>
        <fullName evidence="3">Chromosome undetermined SCAF13593, whole genome shotgun sequence</fullName>
    </submittedName>
</protein>
<dbReference type="PROSITE" id="PS51205">
    <property type="entry name" value="VPS9"/>
    <property type="match status" value="1"/>
</dbReference>
<dbReference type="OrthoDB" id="300289at2759"/>
<evidence type="ECO:0000256" key="1">
    <source>
        <dbReference type="SAM" id="Phobius"/>
    </source>
</evidence>
<reference evidence="3" key="1">
    <citation type="journal article" date="2004" name="Nature">
        <title>Genome duplication in the teleost fish Tetraodon nigroviridis reveals the early vertebrate proto-karyotype.</title>
        <authorList>
            <person name="Jaillon O."/>
            <person name="Aury J.-M."/>
            <person name="Brunet F."/>
            <person name="Petit J.-L."/>
            <person name="Stange-Thomann N."/>
            <person name="Mauceli E."/>
            <person name="Bouneau L."/>
            <person name="Fischer C."/>
            <person name="Ozouf-Costaz C."/>
            <person name="Bernot A."/>
            <person name="Nicaud S."/>
            <person name="Jaffe D."/>
            <person name="Fisher S."/>
            <person name="Lutfalla G."/>
            <person name="Dossat C."/>
            <person name="Segurens B."/>
            <person name="Dasilva C."/>
            <person name="Salanoubat M."/>
            <person name="Levy M."/>
            <person name="Boudet N."/>
            <person name="Castellano S."/>
            <person name="Anthouard V."/>
            <person name="Jubin C."/>
            <person name="Castelli V."/>
            <person name="Katinka M."/>
            <person name="Vacherie B."/>
            <person name="Biemont C."/>
            <person name="Skalli Z."/>
            <person name="Cattolico L."/>
            <person name="Poulain J."/>
            <person name="De Berardinis V."/>
            <person name="Cruaud C."/>
            <person name="Duprat S."/>
            <person name="Brottier P."/>
            <person name="Coutanceau J.-P."/>
            <person name="Gouzy J."/>
            <person name="Parra G."/>
            <person name="Lardier G."/>
            <person name="Chapple C."/>
            <person name="McKernan K.J."/>
            <person name="McEwan P."/>
            <person name="Bosak S."/>
            <person name="Kellis M."/>
            <person name="Volff J.-N."/>
            <person name="Guigo R."/>
            <person name="Zody M.C."/>
            <person name="Mesirov J."/>
            <person name="Lindblad-Toh K."/>
            <person name="Birren B."/>
            <person name="Nusbaum C."/>
            <person name="Kahn D."/>
            <person name="Robinson-Rechavi M."/>
            <person name="Laudet V."/>
            <person name="Schachter V."/>
            <person name="Quetier F."/>
            <person name="Saurin W."/>
            <person name="Scarpelli C."/>
            <person name="Wincker P."/>
            <person name="Lander E.S."/>
            <person name="Weissenbach J."/>
            <person name="Roest Crollius H."/>
        </authorList>
    </citation>
    <scope>NUCLEOTIDE SEQUENCE [LARGE SCALE GENOMIC DNA]</scope>
</reference>
<keyword evidence="1" id="KW-0812">Transmembrane</keyword>
<evidence type="ECO:0000259" key="2">
    <source>
        <dbReference type="PROSITE" id="PS51205"/>
    </source>
</evidence>
<name>Q4SWN6_TETNG</name>
<evidence type="ECO:0000313" key="3">
    <source>
        <dbReference type="EMBL" id="CAF94946.1"/>
    </source>
</evidence>
<dbReference type="PANTHER" id="PTHR23101">
    <property type="entry name" value="RAB GDP/GTP EXCHANGE FACTOR"/>
    <property type="match status" value="1"/>
</dbReference>
<dbReference type="GO" id="GO:0005829">
    <property type="term" value="C:cytosol"/>
    <property type="evidence" value="ECO:0007669"/>
    <property type="project" value="TreeGrafter"/>
</dbReference>
<feature type="domain" description="VPS9" evidence="2">
    <location>
        <begin position="59"/>
        <end position="258"/>
    </location>
</feature>
<dbReference type="Pfam" id="PF02204">
    <property type="entry name" value="VPS9"/>
    <property type="match status" value="1"/>
</dbReference>
<dbReference type="InterPro" id="IPR037191">
    <property type="entry name" value="VPS9_dom_sf"/>
</dbReference>
<dbReference type="GO" id="GO:0031267">
    <property type="term" value="F:small GTPase binding"/>
    <property type="evidence" value="ECO:0007669"/>
    <property type="project" value="TreeGrafter"/>
</dbReference>
<accession>Q4SWN6</accession>